<organism evidence="1 2">
    <name type="scientific">Symbiodinium natans</name>
    <dbReference type="NCBI Taxonomy" id="878477"/>
    <lineage>
        <taxon>Eukaryota</taxon>
        <taxon>Sar</taxon>
        <taxon>Alveolata</taxon>
        <taxon>Dinophyceae</taxon>
        <taxon>Suessiales</taxon>
        <taxon>Symbiodiniaceae</taxon>
        <taxon>Symbiodinium</taxon>
    </lineage>
</organism>
<gene>
    <name evidence="1" type="ORF">SNAT2548_LOCUS24798</name>
</gene>
<dbReference type="AlphaFoldDB" id="A0A812RQT1"/>
<name>A0A812RQT1_9DINO</name>
<protein>
    <submittedName>
        <fullName evidence="1">Uncharacterized protein</fullName>
    </submittedName>
</protein>
<accession>A0A812RQT1</accession>
<sequence length="333" mass="35410">MARPPPESCFGRLGDALRVLARDLLGTVARGEDEVVGWEGLWFCAWAAPTKALTSFMGVKIPSQLALGMATLSYDPVAWGALGIMLASSAVISSRAQKYQNEEQVVATCAAKVLSTSAAAQLAVCAAEAVHHLHPLALSLPISSPFLAARFLQDWAILPIWLRGLGTASQQPAVVERVSRFCVVGVLFQAGAAIWADNLMVACGLLAPATLCISAASFQVLLRLKGPQHLEGLQLSSILLSLYMLFSGFLEVLGISHAATEPQMLAEYAVLDVLAKVTSCHILTKSMGHASDRVVSVTGDCVGQRQQHPHSLNEFRDALEEAARLQALQGDSS</sequence>
<dbReference type="Proteomes" id="UP000604046">
    <property type="component" value="Unassembled WGS sequence"/>
</dbReference>
<dbReference type="EMBL" id="CAJNDS010002369">
    <property type="protein sequence ID" value="CAE7452375.1"/>
    <property type="molecule type" value="Genomic_DNA"/>
</dbReference>
<reference evidence="1" key="1">
    <citation type="submission" date="2021-02" db="EMBL/GenBank/DDBJ databases">
        <authorList>
            <person name="Dougan E. K."/>
            <person name="Rhodes N."/>
            <person name="Thang M."/>
            <person name="Chan C."/>
        </authorList>
    </citation>
    <scope>NUCLEOTIDE SEQUENCE</scope>
</reference>
<proteinExistence type="predicted"/>
<evidence type="ECO:0000313" key="1">
    <source>
        <dbReference type="EMBL" id="CAE7452375.1"/>
    </source>
</evidence>
<keyword evidence="2" id="KW-1185">Reference proteome</keyword>
<dbReference type="OrthoDB" id="413218at2759"/>
<comment type="caution">
    <text evidence="1">The sequence shown here is derived from an EMBL/GenBank/DDBJ whole genome shotgun (WGS) entry which is preliminary data.</text>
</comment>
<evidence type="ECO:0000313" key="2">
    <source>
        <dbReference type="Proteomes" id="UP000604046"/>
    </source>
</evidence>